<evidence type="ECO:0000313" key="5">
    <source>
        <dbReference type="Proteomes" id="UP001500359"/>
    </source>
</evidence>
<accession>A0ABN1LP35</accession>
<dbReference type="PANTHER" id="PTHR43644">
    <property type="entry name" value="NA(+)-TRANSLOCATING NADH-QUINONE REDUCTASE SUBUNIT"/>
    <property type="match status" value="1"/>
</dbReference>
<dbReference type="Gene3D" id="2.40.30.10">
    <property type="entry name" value="Translation factors"/>
    <property type="match status" value="1"/>
</dbReference>
<keyword evidence="1" id="KW-0285">Flavoprotein</keyword>
<protein>
    <submittedName>
        <fullName evidence="4">NAD(P)H-flavin reductase</fullName>
    </submittedName>
</protein>
<sequence length="192" mass="21900">MSEKDKRPFSIANAPRDDGKLELHIGAEAGNNYAAEVLERMRLHQTIDVDGGHGSAYLRENKIRPTILLAGGTGFSYTHAILQRRLAMPNKDPVFLYWGTRTLKDMYAYESLKALEKTHPNFRFHPVVDCPDDNWRGKKGWVHLAVLNDFVSLEPYQVYVAGRFEMAGVAREDFHNKGLLLENLYGDAYQFI</sequence>
<evidence type="ECO:0000256" key="2">
    <source>
        <dbReference type="ARBA" id="ARBA00022827"/>
    </source>
</evidence>
<dbReference type="Pfam" id="PF00175">
    <property type="entry name" value="NAD_binding_1"/>
    <property type="match status" value="1"/>
</dbReference>
<dbReference type="PANTHER" id="PTHR43644:SF1">
    <property type="entry name" value="NAD(P)H-FLAVIN REDUCTASE"/>
    <property type="match status" value="1"/>
</dbReference>
<dbReference type="Gene3D" id="3.40.50.80">
    <property type="entry name" value="Nucleotide-binding domain of ferredoxin-NADP reductase (FNR) module"/>
    <property type="match status" value="1"/>
</dbReference>
<reference evidence="5" key="1">
    <citation type="journal article" date="2019" name="Int. J. Syst. Evol. Microbiol.">
        <title>The Global Catalogue of Microorganisms (GCM) 10K type strain sequencing project: providing services to taxonomists for standard genome sequencing and annotation.</title>
        <authorList>
            <consortium name="The Broad Institute Genomics Platform"/>
            <consortium name="The Broad Institute Genome Sequencing Center for Infectious Disease"/>
            <person name="Wu L."/>
            <person name="Ma J."/>
        </authorList>
    </citation>
    <scope>NUCLEOTIDE SEQUENCE [LARGE SCALE GENOMIC DNA]</scope>
    <source>
        <strain evidence="5">JCM 15896</strain>
    </source>
</reference>
<proteinExistence type="predicted"/>
<organism evidence="4 5">
    <name type="scientific">Aliiglaciecola litoralis</name>
    <dbReference type="NCBI Taxonomy" id="582857"/>
    <lineage>
        <taxon>Bacteria</taxon>
        <taxon>Pseudomonadati</taxon>
        <taxon>Pseudomonadota</taxon>
        <taxon>Gammaproteobacteria</taxon>
        <taxon>Alteromonadales</taxon>
        <taxon>Alteromonadaceae</taxon>
        <taxon>Aliiglaciecola</taxon>
    </lineage>
</organism>
<gene>
    <name evidence="4" type="primary">fre</name>
    <name evidence="4" type="ORF">GCM10009114_28510</name>
</gene>
<dbReference type="EMBL" id="BAAAFD010000009">
    <property type="protein sequence ID" value="GAA0858540.1"/>
    <property type="molecule type" value="Genomic_DNA"/>
</dbReference>
<dbReference type="InterPro" id="IPR039261">
    <property type="entry name" value="FNR_nucleotide-bd"/>
</dbReference>
<evidence type="ECO:0000259" key="3">
    <source>
        <dbReference type="Pfam" id="PF00175"/>
    </source>
</evidence>
<comment type="caution">
    <text evidence="4">The sequence shown here is derived from an EMBL/GenBank/DDBJ whole genome shotgun (WGS) entry which is preliminary data.</text>
</comment>
<dbReference type="PRINTS" id="PR00410">
    <property type="entry name" value="PHEHYDRXLASE"/>
</dbReference>
<feature type="domain" description="Oxidoreductase FAD/NAD(P)-binding" evidence="3">
    <location>
        <begin position="68"/>
        <end position="171"/>
    </location>
</feature>
<evidence type="ECO:0000256" key="1">
    <source>
        <dbReference type="ARBA" id="ARBA00022630"/>
    </source>
</evidence>
<dbReference type="Proteomes" id="UP001500359">
    <property type="component" value="Unassembled WGS sequence"/>
</dbReference>
<dbReference type="SUPFAM" id="SSF63380">
    <property type="entry name" value="Riboflavin synthase domain-like"/>
    <property type="match status" value="1"/>
</dbReference>
<dbReference type="InterPro" id="IPR017938">
    <property type="entry name" value="Riboflavin_synthase-like_b-brl"/>
</dbReference>
<keyword evidence="2" id="KW-0274">FAD</keyword>
<dbReference type="CDD" id="cd06189">
    <property type="entry name" value="flavin_oxioreductase"/>
    <property type="match status" value="1"/>
</dbReference>
<evidence type="ECO:0000313" key="4">
    <source>
        <dbReference type="EMBL" id="GAA0858540.1"/>
    </source>
</evidence>
<dbReference type="NCBIfam" id="NF005963">
    <property type="entry name" value="PRK08051.1"/>
    <property type="match status" value="1"/>
</dbReference>
<name>A0ABN1LP35_9ALTE</name>
<keyword evidence="5" id="KW-1185">Reference proteome</keyword>
<dbReference type="SUPFAM" id="SSF52343">
    <property type="entry name" value="Ferredoxin reductase-like, C-terminal NADP-linked domain"/>
    <property type="match status" value="1"/>
</dbReference>
<dbReference type="InterPro" id="IPR001433">
    <property type="entry name" value="OxRdtase_FAD/NAD-bd"/>
</dbReference>